<protein>
    <submittedName>
        <fullName evidence="1">Uncharacterized protein</fullName>
    </submittedName>
</protein>
<dbReference type="EMBL" id="CM017636">
    <property type="protein sequence ID" value="TYJ49647.1"/>
    <property type="molecule type" value="Genomic_DNA"/>
</dbReference>
<proteinExistence type="predicted"/>
<accession>A0A5D3AD91</accession>
<evidence type="ECO:0000313" key="2">
    <source>
        <dbReference type="Proteomes" id="UP000323597"/>
    </source>
</evidence>
<name>A0A5D3AD91_GOSMU</name>
<keyword evidence="2" id="KW-1185">Reference proteome</keyword>
<sequence length="33" mass="3869">MTIGTHRRRKIVYALQTLGAVFDVRTSPLYTFR</sequence>
<gene>
    <name evidence="1" type="ORF">E1A91_A01G149000v1</name>
</gene>
<evidence type="ECO:0000313" key="1">
    <source>
        <dbReference type="EMBL" id="TYJ49647.1"/>
    </source>
</evidence>
<organism evidence="1 2">
    <name type="scientific">Gossypium mustelinum</name>
    <name type="common">Cotton</name>
    <name type="synonym">Gossypium caicoense</name>
    <dbReference type="NCBI Taxonomy" id="34275"/>
    <lineage>
        <taxon>Eukaryota</taxon>
        <taxon>Viridiplantae</taxon>
        <taxon>Streptophyta</taxon>
        <taxon>Embryophyta</taxon>
        <taxon>Tracheophyta</taxon>
        <taxon>Spermatophyta</taxon>
        <taxon>Magnoliopsida</taxon>
        <taxon>eudicotyledons</taxon>
        <taxon>Gunneridae</taxon>
        <taxon>Pentapetalae</taxon>
        <taxon>rosids</taxon>
        <taxon>malvids</taxon>
        <taxon>Malvales</taxon>
        <taxon>Malvaceae</taxon>
        <taxon>Malvoideae</taxon>
        <taxon>Gossypium</taxon>
    </lineage>
</organism>
<dbReference type="Proteomes" id="UP000323597">
    <property type="component" value="Chromosome A01"/>
</dbReference>
<dbReference type="AlphaFoldDB" id="A0A5D3AD91"/>
<reference evidence="1 2" key="1">
    <citation type="submission" date="2019-07" db="EMBL/GenBank/DDBJ databases">
        <title>WGS assembly of Gossypium mustelinum.</title>
        <authorList>
            <person name="Chen Z.J."/>
            <person name="Sreedasyam A."/>
            <person name="Ando A."/>
            <person name="Song Q."/>
            <person name="De L."/>
            <person name="Hulse-Kemp A."/>
            <person name="Ding M."/>
            <person name="Ye W."/>
            <person name="Kirkbride R."/>
            <person name="Jenkins J."/>
            <person name="Plott C."/>
            <person name="Lovell J."/>
            <person name="Lin Y.-M."/>
            <person name="Vaughn R."/>
            <person name="Liu B."/>
            <person name="Li W."/>
            <person name="Simpson S."/>
            <person name="Scheffler B."/>
            <person name="Saski C."/>
            <person name="Grover C."/>
            <person name="Hu G."/>
            <person name="Conover J."/>
            <person name="Carlson J."/>
            <person name="Shu S."/>
            <person name="Boston L."/>
            <person name="Williams M."/>
            <person name="Peterson D."/>
            <person name="Mcgee K."/>
            <person name="Jones D."/>
            <person name="Wendel J."/>
            <person name="Stelly D."/>
            <person name="Grimwood J."/>
            <person name="Schmutz J."/>
        </authorList>
    </citation>
    <scope>NUCLEOTIDE SEQUENCE [LARGE SCALE GENOMIC DNA]</scope>
    <source>
        <strain evidence="1">1408120.09</strain>
    </source>
</reference>